<dbReference type="Pfam" id="PF25597">
    <property type="entry name" value="SH3_retrovirus"/>
    <property type="match status" value="1"/>
</dbReference>
<keyword evidence="4" id="KW-1185">Reference proteome</keyword>
<dbReference type="GO" id="GO:0003676">
    <property type="term" value="F:nucleic acid binding"/>
    <property type="evidence" value="ECO:0007669"/>
    <property type="project" value="InterPro"/>
</dbReference>
<dbReference type="Gene3D" id="3.30.420.10">
    <property type="entry name" value="Ribonuclease H-like superfamily/Ribonuclease H"/>
    <property type="match status" value="1"/>
</dbReference>
<evidence type="ECO:0000313" key="3">
    <source>
        <dbReference type="EMBL" id="DAZ94444.1"/>
    </source>
</evidence>
<protein>
    <recommendedName>
        <fullName evidence="5">Reverse transcriptase Ty1/copia-type domain-containing protein</fullName>
    </recommendedName>
</protein>
<organism evidence="3 4">
    <name type="scientific">Lagenidium giganteum</name>
    <dbReference type="NCBI Taxonomy" id="4803"/>
    <lineage>
        <taxon>Eukaryota</taxon>
        <taxon>Sar</taxon>
        <taxon>Stramenopiles</taxon>
        <taxon>Oomycota</taxon>
        <taxon>Peronosporomycetes</taxon>
        <taxon>Pythiales</taxon>
        <taxon>Pythiaceae</taxon>
    </lineage>
</organism>
<reference evidence="3" key="1">
    <citation type="submission" date="2022-11" db="EMBL/GenBank/DDBJ databases">
        <authorList>
            <person name="Morgan W.R."/>
            <person name="Tartar A."/>
        </authorList>
    </citation>
    <scope>NUCLEOTIDE SEQUENCE</scope>
    <source>
        <strain evidence="3">ARSEF 373</strain>
    </source>
</reference>
<dbReference type="SUPFAM" id="SSF56672">
    <property type="entry name" value="DNA/RNA polymerases"/>
    <property type="match status" value="1"/>
</dbReference>
<dbReference type="Pfam" id="PF07727">
    <property type="entry name" value="RVT_2"/>
    <property type="match status" value="1"/>
</dbReference>
<name>A0AAV2YMW9_9STRA</name>
<dbReference type="Proteomes" id="UP001146120">
    <property type="component" value="Unassembled WGS sequence"/>
</dbReference>
<reference evidence="3" key="2">
    <citation type="journal article" date="2023" name="Microbiol Resour">
        <title>Decontamination and Annotation of the Draft Genome Sequence of the Oomycete Lagenidium giganteum ARSEF 373.</title>
        <authorList>
            <person name="Morgan W.R."/>
            <person name="Tartar A."/>
        </authorList>
    </citation>
    <scope>NUCLEOTIDE SEQUENCE</scope>
    <source>
        <strain evidence="3">ARSEF 373</strain>
    </source>
</reference>
<accession>A0AAV2YMW9</accession>
<dbReference type="InterPro" id="IPR013103">
    <property type="entry name" value="RVT_2"/>
</dbReference>
<proteinExistence type="predicted"/>
<dbReference type="EMBL" id="DAKRPA010000250">
    <property type="protein sequence ID" value="DAZ94444.1"/>
    <property type="molecule type" value="Genomic_DNA"/>
</dbReference>
<evidence type="ECO:0000259" key="2">
    <source>
        <dbReference type="Pfam" id="PF25597"/>
    </source>
</evidence>
<feature type="domain" description="Retroviral polymerase SH3-like" evidence="2">
    <location>
        <begin position="61"/>
        <end position="120"/>
    </location>
</feature>
<evidence type="ECO:0000259" key="1">
    <source>
        <dbReference type="Pfam" id="PF07727"/>
    </source>
</evidence>
<gene>
    <name evidence="3" type="ORF">N0F65_002762</name>
</gene>
<feature type="domain" description="Reverse transcriptase Ty1/copia-type" evidence="1">
    <location>
        <begin position="259"/>
        <end position="502"/>
    </location>
</feature>
<dbReference type="InterPro" id="IPR057670">
    <property type="entry name" value="SH3_retrovirus"/>
</dbReference>
<dbReference type="AlphaFoldDB" id="A0AAV2YMW9"/>
<evidence type="ECO:0000313" key="4">
    <source>
        <dbReference type="Proteomes" id="UP001146120"/>
    </source>
</evidence>
<dbReference type="InterPro" id="IPR036397">
    <property type="entry name" value="RNaseH_sf"/>
</dbReference>
<dbReference type="InterPro" id="IPR012337">
    <property type="entry name" value="RNaseH-like_sf"/>
</dbReference>
<dbReference type="PANTHER" id="PTHR11439">
    <property type="entry name" value="GAG-POL-RELATED RETROTRANSPOSON"/>
    <property type="match status" value="1"/>
</dbReference>
<dbReference type="InterPro" id="IPR043502">
    <property type="entry name" value="DNA/RNA_pol_sf"/>
</dbReference>
<comment type="caution">
    <text evidence="3">The sequence shown here is derived from an EMBL/GenBank/DDBJ whole genome shotgun (WGS) entry which is preliminary data.</text>
</comment>
<sequence>MEHVRALLLEGKLPKLLWAECILHATTLINMTPSSTTNARTPYELWYNRTPSMQYIRVFGCSAYVHIPEHYRDKLDPRATLRMYLGVAAHKKGYRLLDLTTHTVVYSRDVEFDETTFPSLNRVTTPPSAPDFPLTTVPLPVPSVARPPSPPQPSTLDEMLQQDYTFVADSDPPQLPTKRVRFDDAALQSDTTTTDQSLTEPLLTDDDIQDHKDRMHIAHSLLAVRYIDEPATFKAAMRSSHATYWLLAAQAEFQSLTENETWTLVHPPRGRQILQNRWVFVVKYTTDGRIDRFKARLVIKGFLQQYGVYYDEIFSPVIRMEVLILLLTIAALLDYEVHQMDVKTAFLNGFLKEDIYMAQPEGFQVRGQEHLVCKLVNSLYGLKQAPRVWYETLSAFLLGLGFHKLIKDRCAFMRSTNNATCNVAVYVDDLLIIAPTISLVSEIKSALHSRFSMTDLGEAKHLLGWSIVRNRPKRTMFIHQHKYTTKVLHRFRDLISYPIATPSDPSTKLSTAMQPDSIEEQDAMRDVPYREAVGSVMYLMVGTRPDLAFYIQSVSQYLANPGQEHWKAVIRGLRYLAGTQELGIKLGGTCELTASSLADALTAYSDADYANCPDTRRSVGGDITMIAQAQYHGSLGSTTLLFCQLQKLSSLLFATVCRR</sequence>
<dbReference type="SUPFAM" id="SSF53098">
    <property type="entry name" value="Ribonuclease H-like"/>
    <property type="match status" value="1"/>
</dbReference>
<evidence type="ECO:0008006" key="5">
    <source>
        <dbReference type="Google" id="ProtNLM"/>
    </source>
</evidence>